<evidence type="ECO:0000256" key="6">
    <source>
        <dbReference type="SAM" id="Phobius"/>
    </source>
</evidence>
<keyword evidence="5 6" id="KW-0472">Membrane</keyword>
<keyword evidence="4 6" id="KW-1133">Transmembrane helix</keyword>
<feature type="transmembrane region" description="Helical" evidence="6">
    <location>
        <begin position="7"/>
        <end position="29"/>
    </location>
</feature>
<reference evidence="8 9" key="1">
    <citation type="submission" date="2017-10" db="EMBL/GenBank/DDBJ databases">
        <title>Frigbacter circumglobatus gen. nov. sp. nov., isolated from sediment cultured in situ.</title>
        <authorList>
            <person name="Zhao Z."/>
        </authorList>
    </citation>
    <scope>NUCLEOTIDE SEQUENCE [LARGE SCALE GENOMIC DNA]</scope>
    <source>
        <strain evidence="8 9">ZYL</strain>
    </source>
</reference>
<evidence type="ECO:0000313" key="8">
    <source>
        <dbReference type="EMBL" id="PHZ84485.1"/>
    </source>
</evidence>
<dbReference type="InParanoid" id="A0A2G4YQ99"/>
<feature type="transmembrane region" description="Helical" evidence="6">
    <location>
        <begin position="49"/>
        <end position="69"/>
    </location>
</feature>
<comment type="caution">
    <text evidence="8">The sequence shown here is derived from an EMBL/GenBank/DDBJ whole genome shotgun (WGS) entry which is preliminary data.</text>
</comment>
<feature type="transmembrane region" description="Helical" evidence="6">
    <location>
        <begin position="275"/>
        <end position="297"/>
    </location>
</feature>
<proteinExistence type="predicted"/>
<accession>A0A2G4YQ99</accession>
<feature type="transmembrane region" description="Helical" evidence="6">
    <location>
        <begin position="303"/>
        <end position="328"/>
    </location>
</feature>
<keyword evidence="9" id="KW-1185">Reference proteome</keyword>
<feature type="transmembrane region" description="Helical" evidence="6">
    <location>
        <begin position="164"/>
        <end position="182"/>
    </location>
</feature>
<dbReference type="Proteomes" id="UP000229730">
    <property type="component" value="Unassembled WGS sequence"/>
</dbReference>
<keyword evidence="2" id="KW-1003">Cell membrane</keyword>
<organism evidence="8 9">
    <name type="scientific">Paremcibacter congregatus</name>
    <dbReference type="NCBI Taxonomy" id="2043170"/>
    <lineage>
        <taxon>Bacteria</taxon>
        <taxon>Pseudomonadati</taxon>
        <taxon>Pseudomonadota</taxon>
        <taxon>Alphaproteobacteria</taxon>
        <taxon>Emcibacterales</taxon>
        <taxon>Emcibacteraceae</taxon>
        <taxon>Paremcibacter</taxon>
    </lineage>
</organism>
<feature type="transmembrane region" description="Helical" evidence="6">
    <location>
        <begin position="76"/>
        <end position="95"/>
    </location>
</feature>
<dbReference type="PROSITE" id="PS50850">
    <property type="entry name" value="MFS"/>
    <property type="match status" value="1"/>
</dbReference>
<evidence type="ECO:0000313" key="9">
    <source>
        <dbReference type="Proteomes" id="UP000229730"/>
    </source>
</evidence>
<evidence type="ECO:0000256" key="1">
    <source>
        <dbReference type="ARBA" id="ARBA00004651"/>
    </source>
</evidence>
<dbReference type="InterPro" id="IPR011701">
    <property type="entry name" value="MFS"/>
</dbReference>
<comment type="subcellular location">
    <subcellularLocation>
        <location evidence="1">Cell membrane</location>
        <topology evidence="1">Multi-pass membrane protein</topology>
    </subcellularLocation>
</comment>
<dbReference type="InterPro" id="IPR020846">
    <property type="entry name" value="MFS_dom"/>
</dbReference>
<dbReference type="Pfam" id="PF07690">
    <property type="entry name" value="MFS_1"/>
    <property type="match status" value="1"/>
</dbReference>
<dbReference type="PANTHER" id="PTHR43124">
    <property type="entry name" value="PURINE EFFLUX PUMP PBUE"/>
    <property type="match status" value="1"/>
</dbReference>
<dbReference type="GO" id="GO:0022857">
    <property type="term" value="F:transmembrane transporter activity"/>
    <property type="evidence" value="ECO:0007669"/>
    <property type="project" value="InterPro"/>
</dbReference>
<dbReference type="RefSeq" id="WP_099473478.1">
    <property type="nucleotide sequence ID" value="NZ_CP041025.1"/>
</dbReference>
<evidence type="ECO:0000256" key="3">
    <source>
        <dbReference type="ARBA" id="ARBA00022692"/>
    </source>
</evidence>
<protein>
    <submittedName>
        <fullName evidence="8">MFS transporter</fullName>
    </submittedName>
</protein>
<dbReference type="GO" id="GO:0005886">
    <property type="term" value="C:plasma membrane"/>
    <property type="evidence" value="ECO:0007669"/>
    <property type="project" value="UniProtKB-SubCell"/>
</dbReference>
<dbReference type="InterPro" id="IPR050189">
    <property type="entry name" value="MFS_Efflux_Transporters"/>
</dbReference>
<feature type="transmembrane region" description="Helical" evidence="6">
    <location>
        <begin position="366"/>
        <end position="386"/>
    </location>
</feature>
<feature type="transmembrane region" description="Helical" evidence="6">
    <location>
        <begin position="247"/>
        <end position="268"/>
    </location>
</feature>
<name>A0A2G4YQ99_9PROT</name>
<evidence type="ECO:0000259" key="7">
    <source>
        <dbReference type="PROSITE" id="PS50850"/>
    </source>
</evidence>
<evidence type="ECO:0000256" key="2">
    <source>
        <dbReference type="ARBA" id="ARBA00022475"/>
    </source>
</evidence>
<feature type="transmembrane region" description="Helical" evidence="6">
    <location>
        <begin position="340"/>
        <end position="360"/>
    </location>
</feature>
<evidence type="ECO:0000256" key="4">
    <source>
        <dbReference type="ARBA" id="ARBA00022989"/>
    </source>
</evidence>
<dbReference type="EMBL" id="PDEM01000024">
    <property type="protein sequence ID" value="PHZ84485.1"/>
    <property type="molecule type" value="Genomic_DNA"/>
</dbReference>
<dbReference type="AlphaFoldDB" id="A0A2G4YQ99"/>
<dbReference type="SUPFAM" id="SSF103473">
    <property type="entry name" value="MFS general substrate transporter"/>
    <property type="match status" value="1"/>
</dbReference>
<evidence type="ECO:0000256" key="5">
    <source>
        <dbReference type="ARBA" id="ARBA00023136"/>
    </source>
</evidence>
<dbReference type="PANTHER" id="PTHR43124:SF3">
    <property type="entry name" value="CHLORAMPHENICOL EFFLUX PUMP RV0191"/>
    <property type="match status" value="1"/>
</dbReference>
<feature type="transmembrane region" description="Helical" evidence="6">
    <location>
        <begin position="213"/>
        <end position="235"/>
    </location>
</feature>
<feature type="domain" description="Major facilitator superfamily (MFS) profile" evidence="7">
    <location>
        <begin position="5"/>
        <end position="396"/>
    </location>
</feature>
<keyword evidence="3 6" id="KW-0812">Transmembrane</keyword>
<dbReference type="Gene3D" id="1.20.1720.10">
    <property type="entry name" value="Multidrug resistance protein D"/>
    <property type="match status" value="1"/>
</dbReference>
<gene>
    <name evidence="8" type="ORF">CRD36_11815</name>
</gene>
<dbReference type="InterPro" id="IPR036259">
    <property type="entry name" value="MFS_trans_sf"/>
</dbReference>
<dbReference type="OrthoDB" id="7494101at2"/>
<sequence length="401" mass="41531">MTTSLSKILACGIILTGTIIGLAGIDLVLPAVPLLPEIFNSGIGEVQLVLAAYVVGASGGFLVFGIIASRLDRRKIFLGSIASFGLLSLLCIYAENIWVLVILRFFQGFMSSAPAVIAPGMIRQLFSEVGAVRAISLVGSIESLVPALAPIAGLWLLSQYGWTGSFWVTGGAALILTLILVVRPRILPGHPARASRDLGGYGKLLCNPTYLRYGLSHGLILGGLLVFVFSIPVVMIETMGGTIENFIYMQVCGVTTFIILSNVAGSLVRRFGPEILISVGSYMGGLSVIFIIGYAAFGGNDPLVLIPAFVPLNAGLGLRGGVGFMRALQAAGDDDARGSALIILSVTLVAGAGTAILAPFLAQGLLILSLGTGVLISAGILLVVLIPPLGEGISQKSGQTP</sequence>